<evidence type="ECO:0000313" key="3">
    <source>
        <dbReference type="Proteomes" id="UP000215059"/>
    </source>
</evidence>
<sequence length="415" mass="48000">MPNIVLGIVLKGELTLDFIVGIYQSSPLGFWIMNGIALLLGGVCAIGFWTNRHVLGEKKAKKRALMAYPVCFIFFNGIMVYVLWEDGERQKRAFSRMTAENQTEGNPSTEGQENLQVNIQRDGSRKGGTDYYVYAANFNKKTPFEGKLKVVLYDEPEEELKTFTSKIVKLKPGEKKKIDVFEGPWSYDFSRYWTIDRQDLGKDRHQLEARDRAINSLNYQYKEKGVKDSESMKNIRFSAVNTKDNLEIYAGNFNKDNELTVNSKIEFLRKGKIVKTVQVPAFYIETGEKKKVMTIEKLTFDDYRWYVTPDMKATGFAKLDEGFKKVGKPGEESQKNFLMTYNFNLNNEVEMFAANFNEKWAFKGKMELKLYKDDKVFQTVTTPEFELKPGEKKQIHTFIPNAVPESSKHFWIPNK</sequence>
<keyword evidence="1" id="KW-0812">Transmembrane</keyword>
<proteinExistence type="predicted"/>
<dbReference type="AlphaFoldDB" id="A0A235FFK8"/>
<accession>A0A235FFK8</accession>
<feature type="transmembrane region" description="Helical" evidence="1">
    <location>
        <begin position="65"/>
        <end position="84"/>
    </location>
</feature>
<keyword evidence="3" id="KW-1185">Reference proteome</keyword>
<organism evidence="2 3">
    <name type="scientific">Fictibacillus aquaticus</name>
    <dbReference type="NCBI Taxonomy" id="2021314"/>
    <lineage>
        <taxon>Bacteria</taxon>
        <taxon>Bacillati</taxon>
        <taxon>Bacillota</taxon>
        <taxon>Bacilli</taxon>
        <taxon>Bacillales</taxon>
        <taxon>Fictibacillaceae</taxon>
        <taxon>Fictibacillus</taxon>
    </lineage>
</organism>
<keyword evidence="1" id="KW-0472">Membrane</keyword>
<keyword evidence="1" id="KW-1133">Transmembrane helix</keyword>
<dbReference type="Proteomes" id="UP000215059">
    <property type="component" value="Unassembled WGS sequence"/>
</dbReference>
<dbReference type="EMBL" id="NOII01000001">
    <property type="protein sequence ID" value="OYD59515.1"/>
    <property type="molecule type" value="Genomic_DNA"/>
</dbReference>
<dbReference type="RefSeq" id="WP_094251476.1">
    <property type="nucleotide sequence ID" value="NZ_JBHLXL010000001.1"/>
</dbReference>
<reference evidence="2 3" key="1">
    <citation type="submission" date="2017-07" db="EMBL/GenBank/DDBJ databases">
        <title>Fictibacillus sp. nov. GDSW-R2A3 Genome sequencing and assembly.</title>
        <authorList>
            <person name="Mayilraj S."/>
        </authorList>
    </citation>
    <scope>NUCLEOTIDE SEQUENCE [LARGE SCALE GENOMIC DNA]</scope>
    <source>
        <strain evidence="2 3">GDSW-R2A3</strain>
    </source>
</reference>
<protein>
    <submittedName>
        <fullName evidence="2">Uncharacterized protein</fullName>
    </submittedName>
</protein>
<evidence type="ECO:0000313" key="2">
    <source>
        <dbReference type="EMBL" id="OYD59515.1"/>
    </source>
</evidence>
<gene>
    <name evidence="2" type="ORF">CGZ90_06385</name>
</gene>
<name>A0A235FFK8_9BACL</name>
<evidence type="ECO:0000256" key="1">
    <source>
        <dbReference type="SAM" id="Phobius"/>
    </source>
</evidence>
<comment type="caution">
    <text evidence="2">The sequence shown here is derived from an EMBL/GenBank/DDBJ whole genome shotgun (WGS) entry which is preliminary data.</text>
</comment>
<dbReference type="OrthoDB" id="2990834at2"/>
<feature type="transmembrane region" description="Helical" evidence="1">
    <location>
        <begin position="28"/>
        <end position="49"/>
    </location>
</feature>